<sequence length="296" mass="32120">MPEYREIIDNFRSERIRRVADLADRRQRQRHGRFLVEGPQSVREAVLCRPRALTDLYIEATDGDLSAVSPVVARIRKQAQSQAPEVYIHYVSARVMRVISKDAQGIAAVGRLDAMAVDADSALAPAQADGSAPGLVAALWQVRDPGNAGTIIRAADAAGCRALVLVDECVDPYNPKVLRSTAGSIFHIPVVRLSTDDFFGHCDSLGLDVLAADVYGTTDLRPESLPDYLARTRDCGMRPTAVLFGNEARGLPESVLARTRDIVSIPIYGQAESLNLATSASVMLYALAMSSRLGRM</sequence>
<dbReference type="EMBL" id="PDCH01000001">
    <property type="protein sequence ID" value="RBP99972.1"/>
    <property type="molecule type" value="Genomic_DNA"/>
</dbReference>
<name>A0A366KFD9_9BIFI</name>
<dbReference type="Gene3D" id="3.30.1330.30">
    <property type="match status" value="1"/>
</dbReference>
<organism evidence="6 7">
    <name type="scientific">Bifidobacterium xylocopae</name>
    <dbReference type="NCBI Taxonomy" id="2493119"/>
    <lineage>
        <taxon>Bacteria</taxon>
        <taxon>Bacillati</taxon>
        <taxon>Actinomycetota</taxon>
        <taxon>Actinomycetes</taxon>
        <taxon>Bifidobacteriales</taxon>
        <taxon>Bifidobacteriaceae</taxon>
        <taxon>Bifidobacterium</taxon>
    </lineage>
</organism>
<dbReference type="InterPro" id="IPR029026">
    <property type="entry name" value="tRNA_m1G_MTases_N"/>
</dbReference>
<keyword evidence="2 6" id="KW-0489">Methyltransferase</keyword>
<proteinExistence type="inferred from homology"/>
<evidence type="ECO:0000256" key="2">
    <source>
        <dbReference type="ARBA" id="ARBA00022603"/>
    </source>
</evidence>
<evidence type="ECO:0000259" key="5">
    <source>
        <dbReference type="Pfam" id="PF22435"/>
    </source>
</evidence>
<dbReference type="InterPro" id="IPR051259">
    <property type="entry name" value="rRNA_Methyltransferase"/>
</dbReference>
<dbReference type="InterPro" id="IPR053888">
    <property type="entry name" value="MRM3-like_sub_bind"/>
</dbReference>
<dbReference type="InterPro" id="IPR001537">
    <property type="entry name" value="SpoU_MeTrfase"/>
</dbReference>
<dbReference type="CDD" id="cd18095">
    <property type="entry name" value="SpoU-like_rRNA-MTase"/>
    <property type="match status" value="1"/>
</dbReference>
<comment type="similarity">
    <text evidence="1">Belongs to the class IV-like SAM-binding methyltransferase superfamily. RNA methyltransferase TrmH family.</text>
</comment>
<comment type="caution">
    <text evidence="6">The sequence shown here is derived from an EMBL/GenBank/DDBJ whole genome shotgun (WGS) entry which is preliminary data.</text>
</comment>
<gene>
    <name evidence="6" type="ORF">CRD59_00440</name>
</gene>
<dbReference type="PANTHER" id="PTHR43191">
    <property type="entry name" value="RRNA METHYLTRANSFERASE 3"/>
    <property type="match status" value="1"/>
</dbReference>
<feature type="domain" description="MRM3-like substrate binding" evidence="5">
    <location>
        <begin position="14"/>
        <end position="102"/>
    </location>
</feature>
<protein>
    <submittedName>
        <fullName evidence="6">rRNA methyltransferase</fullName>
    </submittedName>
</protein>
<dbReference type="OrthoDB" id="9794400at2"/>
<dbReference type="SUPFAM" id="SSF55315">
    <property type="entry name" value="L30e-like"/>
    <property type="match status" value="1"/>
</dbReference>
<dbReference type="Pfam" id="PF22435">
    <property type="entry name" value="MRM3-like_sub_bind"/>
    <property type="match status" value="1"/>
</dbReference>
<dbReference type="Pfam" id="PF00588">
    <property type="entry name" value="SpoU_methylase"/>
    <property type="match status" value="1"/>
</dbReference>
<evidence type="ECO:0000256" key="1">
    <source>
        <dbReference type="ARBA" id="ARBA00007228"/>
    </source>
</evidence>
<dbReference type="AlphaFoldDB" id="A0A366KFD9"/>
<dbReference type="InterPro" id="IPR029064">
    <property type="entry name" value="Ribosomal_eL30-like_sf"/>
</dbReference>
<evidence type="ECO:0000259" key="4">
    <source>
        <dbReference type="Pfam" id="PF00588"/>
    </source>
</evidence>
<dbReference type="GO" id="GO:0006396">
    <property type="term" value="P:RNA processing"/>
    <property type="evidence" value="ECO:0007669"/>
    <property type="project" value="InterPro"/>
</dbReference>
<dbReference type="Proteomes" id="UP000252345">
    <property type="component" value="Unassembled WGS sequence"/>
</dbReference>
<keyword evidence="3 6" id="KW-0808">Transferase</keyword>
<evidence type="ECO:0000256" key="3">
    <source>
        <dbReference type="ARBA" id="ARBA00022679"/>
    </source>
</evidence>
<dbReference type="GO" id="GO:0032259">
    <property type="term" value="P:methylation"/>
    <property type="evidence" value="ECO:0007669"/>
    <property type="project" value="UniProtKB-KW"/>
</dbReference>
<dbReference type="GO" id="GO:0008173">
    <property type="term" value="F:RNA methyltransferase activity"/>
    <property type="evidence" value="ECO:0007669"/>
    <property type="project" value="InterPro"/>
</dbReference>
<dbReference type="RefSeq" id="WP_113852634.1">
    <property type="nucleotide sequence ID" value="NZ_PDCH01000001.1"/>
</dbReference>
<dbReference type="GO" id="GO:0003723">
    <property type="term" value="F:RNA binding"/>
    <property type="evidence" value="ECO:0007669"/>
    <property type="project" value="InterPro"/>
</dbReference>
<feature type="domain" description="tRNA/rRNA methyltransferase SpoU type" evidence="4">
    <location>
        <begin position="135"/>
        <end position="285"/>
    </location>
</feature>
<reference evidence="6 7" key="1">
    <citation type="submission" date="2017-10" db="EMBL/GenBank/DDBJ databases">
        <title>Bifidobacterium xylocopum sp. nov. and Bifidobacterium aemilianum sp. nov., from the carpenter bee (Xylocopa violacea) digestive tract.</title>
        <authorList>
            <person name="Alberoni D."/>
            <person name="Baffoni L."/>
            <person name="Di Gioia D."/>
            <person name="Gaggia F."/>
            <person name="Biavati B."/>
        </authorList>
    </citation>
    <scope>NUCLEOTIDE SEQUENCE [LARGE SCALE GENOMIC DNA]</scope>
    <source>
        <strain evidence="6 7">XV2</strain>
    </source>
</reference>
<dbReference type="PANTHER" id="PTHR43191:SF2">
    <property type="entry name" value="RRNA METHYLTRANSFERASE 3, MITOCHONDRIAL"/>
    <property type="match status" value="1"/>
</dbReference>
<dbReference type="SUPFAM" id="SSF75217">
    <property type="entry name" value="alpha/beta knot"/>
    <property type="match status" value="1"/>
</dbReference>
<dbReference type="InterPro" id="IPR029028">
    <property type="entry name" value="Alpha/beta_knot_MTases"/>
</dbReference>
<dbReference type="Gene3D" id="3.40.1280.10">
    <property type="match status" value="1"/>
</dbReference>
<accession>A0A366KFD9</accession>
<keyword evidence="7" id="KW-1185">Reference proteome</keyword>
<evidence type="ECO:0000313" key="7">
    <source>
        <dbReference type="Proteomes" id="UP000252345"/>
    </source>
</evidence>
<evidence type="ECO:0000313" key="6">
    <source>
        <dbReference type="EMBL" id="RBP99972.1"/>
    </source>
</evidence>